<comment type="subcellular location">
    <subcellularLocation>
        <location evidence="1">Cell membrane</location>
        <topology evidence="1">Multi-pass membrane protein</topology>
    </subcellularLocation>
</comment>
<feature type="transmembrane region" description="Helical" evidence="6">
    <location>
        <begin position="238"/>
        <end position="258"/>
    </location>
</feature>
<dbReference type="STRING" id="1121925.SAMN02746011_00641"/>
<reference evidence="8" key="1">
    <citation type="submission" date="2017-02" db="EMBL/GenBank/DDBJ databases">
        <authorList>
            <person name="Varghese N."/>
            <person name="Submissions S."/>
        </authorList>
    </citation>
    <scope>NUCLEOTIDE SEQUENCE [LARGE SCALE GENOMIC DNA]</scope>
    <source>
        <strain evidence="8">DSM 15739</strain>
    </source>
</reference>
<proteinExistence type="predicted"/>
<dbReference type="Pfam" id="PF02653">
    <property type="entry name" value="BPD_transp_2"/>
    <property type="match status" value="1"/>
</dbReference>
<dbReference type="CDD" id="cd06574">
    <property type="entry name" value="TM_PBP1_branched-chain-AA_like"/>
    <property type="match status" value="1"/>
</dbReference>
<evidence type="ECO:0000256" key="6">
    <source>
        <dbReference type="SAM" id="Phobius"/>
    </source>
</evidence>
<dbReference type="PANTHER" id="PTHR32196">
    <property type="entry name" value="ABC TRANSPORTER PERMEASE PROTEIN YPHD-RELATED-RELATED"/>
    <property type="match status" value="1"/>
</dbReference>
<keyword evidence="3 6" id="KW-0812">Transmembrane</keyword>
<dbReference type="PANTHER" id="PTHR32196:SF69">
    <property type="entry name" value="BRANCHED-CHAIN AMINO ACID TRANSPORT SYSTEM, PERMEASE PROTEIN"/>
    <property type="match status" value="1"/>
</dbReference>
<evidence type="ECO:0000256" key="2">
    <source>
        <dbReference type="ARBA" id="ARBA00022475"/>
    </source>
</evidence>
<dbReference type="InterPro" id="IPR001851">
    <property type="entry name" value="ABC_transp_permease"/>
</dbReference>
<keyword evidence="5 6" id="KW-0472">Membrane</keyword>
<dbReference type="RefSeq" id="WP_234982904.1">
    <property type="nucleotide sequence ID" value="NZ_FUWO01000004.1"/>
</dbReference>
<evidence type="ECO:0000313" key="7">
    <source>
        <dbReference type="EMBL" id="SJZ39382.1"/>
    </source>
</evidence>
<gene>
    <name evidence="7" type="ORF">SAMN02746011_00641</name>
</gene>
<keyword evidence="4 6" id="KW-1133">Transmembrane helix</keyword>
<evidence type="ECO:0000256" key="3">
    <source>
        <dbReference type="ARBA" id="ARBA00022692"/>
    </source>
</evidence>
<keyword evidence="2" id="KW-1003">Cell membrane</keyword>
<evidence type="ECO:0000313" key="8">
    <source>
        <dbReference type="Proteomes" id="UP000189941"/>
    </source>
</evidence>
<feature type="transmembrane region" description="Helical" evidence="6">
    <location>
        <begin position="210"/>
        <end position="231"/>
    </location>
</feature>
<evidence type="ECO:0000256" key="4">
    <source>
        <dbReference type="ARBA" id="ARBA00022989"/>
    </source>
</evidence>
<dbReference type="EMBL" id="FUWO01000004">
    <property type="protein sequence ID" value="SJZ39382.1"/>
    <property type="molecule type" value="Genomic_DNA"/>
</dbReference>
<protein>
    <submittedName>
        <fullName evidence="7">Putative ABC transport system permease protein</fullName>
    </submittedName>
</protein>
<accession>A0A1T4KAE9</accession>
<name>A0A1T4KAE9_9LACT</name>
<feature type="transmembrane region" description="Helical" evidence="6">
    <location>
        <begin position="185"/>
        <end position="204"/>
    </location>
</feature>
<feature type="transmembrane region" description="Helical" evidence="6">
    <location>
        <begin position="85"/>
        <end position="104"/>
    </location>
</feature>
<keyword evidence="8" id="KW-1185">Reference proteome</keyword>
<dbReference type="GO" id="GO:0005886">
    <property type="term" value="C:plasma membrane"/>
    <property type="evidence" value="ECO:0007669"/>
    <property type="project" value="UniProtKB-SubCell"/>
</dbReference>
<dbReference type="Proteomes" id="UP000189941">
    <property type="component" value="Unassembled WGS sequence"/>
</dbReference>
<feature type="transmembrane region" description="Helical" evidence="6">
    <location>
        <begin position="270"/>
        <end position="287"/>
    </location>
</feature>
<feature type="transmembrane region" description="Helical" evidence="6">
    <location>
        <begin position="12"/>
        <end position="29"/>
    </location>
</feature>
<feature type="transmembrane region" description="Helical" evidence="6">
    <location>
        <begin position="133"/>
        <end position="154"/>
    </location>
</feature>
<organism evidence="7 8">
    <name type="scientific">Globicatella sulfidifaciens DSM 15739</name>
    <dbReference type="NCBI Taxonomy" id="1121925"/>
    <lineage>
        <taxon>Bacteria</taxon>
        <taxon>Bacillati</taxon>
        <taxon>Bacillota</taxon>
        <taxon>Bacilli</taxon>
        <taxon>Lactobacillales</taxon>
        <taxon>Aerococcaceae</taxon>
        <taxon>Globicatella</taxon>
    </lineage>
</organism>
<dbReference type="AlphaFoldDB" id="A0A1T4KAE9"/>
<evidence type="ECO:0000256" key="5">
    <source>
        <dbReference type="ARBA" id="ARBA00023136"/>
    </source>
</evidence>
<dbReference type="GO" id="GO:0022857">
    <property type="term" value="F:transmembrane transporter activity"/>
    <property type="evidence" value="ECO:0007669"/>
    <property type="project" value="InterPro"/>
</dbReference>
<evidence type="ECO:0000256" key="1">
    <source>
        <dbReference type="ARBA" id="ARBA00004651"/>
    </source>
</evidence>
<feature type="transmembrane region" description="Helical" evidence="6">
    <location>
        <begin position="58"/>
        <end position="78"/>
    </location>
</feature>
<sequence>MLEIITSSFTQGVVWAVMALGVYITFRLLDIADLSAEGSFPLGAAICATLITSGVHPIFATIAAFFGGGLAGVVAGWIHTKLKIPALLTGILLLTALYSINLHVMTGRPNIALLGQSTLYSIVQQATGWSKNLSVTVVTLLILAVIIILLVTFLNTEIGLALRATGDNETMSSANGINTKRMKTLGYMLGNGLIALAGALVAQKDGFSDIGMGIGTIVIGLASIIVAEVILPNKPLAIRMISLILGSFVYRLIIDIILNQQLISIRATDLRLFSAILLTIVLYLPEFQRNQLQKKGIANGGRSK</sequence>